<dbReference type="EMBL" id="PVZS01000007">
    <property type="protein sequence ID" value="PSC05637.1"/>
    <property type="molecule type" value="Genomic_DNA"/>
</dbReference>
<comment type="caution">
    <text evidence="9">The sequence shown here is derived from an EMBL/GenBank/DDBJ whole genome shotgun (WGS) entry which is preliminary data.</text>
</comment>
<dbReference type="Pfam" id="PF00857">
    <property type="entry name" value="Isochorismatase"/>
    <property type="match status" value="1"/>
</dbReference>
<keyword evidence="3" id="KW-0479">Metal-binding</keyword>
<comment type="pathway">
    <text evidence="5">Cofactor biosynthesis; nicotinate biosynthesis; nicotinate from nicotinamide: step 1/1.</text>
</comment>
<gene>
    <name evidence="9" type="ORF">SLNSH_08540</name>
</gene>
<accession>A0A2T1HVG2</accession>
<dbReference type="GO" id="GO:0008936">
    <property type="term" value="F:nicotinamidase activity"/>
    <property type="evidence" value="ECO:0007669"/>
    <property type="project" value="UniProtKB-EC"/>
</dbReference>
<evidence type="ECO:0000256" key="6">
    <source>
        <dbReference type="ARBA" id="ARBA00039017"/>
    </source>
</evidence>
<feature type="domain" description="Isochorismatase-like" evidence="8">
    <location>
        <begin position="10"/>
        <end position="184"/>
    </location>
</feature>
<dbReference type="CDD" id="cd01011">
    <property type="entry name" value="nicotinamidase"/>
    <property type="match status" value="1"/>
</dbReference>
<evidence type="ECO:0000256" key="1">
    <source>
        <dbReference type="ARBA" id="ARBA00006336"/>
    </source>
</evidence>
<comment type="similarity">
    <text evidence="1">Belongs to the isochorismatase family.</text>
</comment>
<name>A0A2T1HVG2_9HYPH</name>
<organism evidence="9 10">
    <name type="scientific">Alsobacter soli</name>
    <dbReference type="NCBI Taxonomy" id="2109933"/>
    <lineage>
        <taxon>Bacteria</taxon>
        <taxon>Pseudomonadati</taxon>
        <taxon>Pseudomonadota</taxon>
        <taxon>Alphaproteobacteria</taxon>
        <taxon>Hyphomicrobiales</taxon>
        <taxon>Alsobacteraceae</taxon>
        <taxon>Alsobacter</taxon>
    </lineage>
</organism>
<evidence type="ECO:0000259" key="8">
    <source>
        <dbReference type="Pfam" id="PF00857"/>
    </source>
</evidence>
<evidence type="ECO:0000313" key="9">
    <source>
        <dbReference type="EMBL" id="PSC05637.1"/>
    </source>
</evidence>
<dbReference type="GO" id="GO:0019363">
    <property type="term" value="P:pyridine nucleotide biosynthetic process"/>
    <property type="evidence" value="ECO:0007669"/>
    <property type="project" value="UniProtKB-KW"/>
</dbReference>
<dbReference type="Gene3D" id="3.40.50.850">
    <property type="entry name" value="Isochorismatase-like"/>
    <property type="match status" value="1"/>
</dbReference>
<dbReference type="EC" id="3.5.1.19" evidence="6"/>
<evidence type="ECO:0000256" key="3">
    <source>
        <dbReference type="ARBA" id="ARBA00022723"/>
    </source>
</evidence>
<dbReference type="InterPro" id="IPR000868">
    <property type="entry name" value="Isochorismatase-like_dom"/>
</dbReference>
<dbReference type="SUPFAM" id="SSF52499">
    <property type="entry name" value="Isochorismatase-like hydrolases"/>
    <property type="match status" value="1"/>
</dbReference>
<evidence type="ECO:0000256" key="5">
    <source>
        <dbReference type="ARBA" id="ARBA00037900"/>
    </source>
</evidence>
<evidence type="ECO:0000256" key="7">
    <source>
        <dbReference type="ARBA" id="ARBA00043224"/>
    </source>
</evidence>
<dbReference type="InterPro" id="IPR052347">
    <property type="entry name" value="Isochorismatase_Nicotinamidase"/>
</dbReference>
<dbReference type="GO" id="GO:0046872">
    <property type="term" value="F:metal ion binding"/>
    <property type="evidence" value="ECO:0007669"/>
    <property type="project" value="UniProtKB-KW"/>
</dbReference>
<dbReference type="PANTHER" id="PTHR11080">
    <property type="entry name" value="PYRAZINAMIDASE/NICOTINAMIDASE"/>
    <property type="match status" value="1"/>
</dbReference>
<dbReference type="AlphaFoldDB" id="A0A2T1HVG2"/>
<dbReference type="PANTHER" id="PTHR11080:SF2">
    <property type="entry name" value="LD05707P"/>
    <property type="match status" value="1"/>
</dbReference>
<keyword evidence="2" id="KW-0662">Pyridine nucleotide biosynthesis</keyword>
<dbReference type="RefSeq" id="WP_106336273.1">
    <property type="nucleotide sequence ID" value="NZ_PVZS01000007.1"/>
</dbReference>
<evidence type="ECO:0000313" key="10">
    <source>
        <dbReference type="Proteomes" id="UP000239772"/>
    </source>
</evidence>
<reference evidence="10" key="1">
    <citation type="submission" date="2018-03" db="EMBL/GenBank/DDBJ databases">
        <authorList>
            <person name="Sun L."/>
            <person name="Liu H."/>
            <person name="Chen W."/>
            <person name="Huang K."/>
            <person name="Liu W."/>
            <person name="Gao X."/>
        </authorList>
    </citation>
    <scope>NUCLEOTIDE SEQUENCE [LARGE SCALE GENOMIC DNA]</scope>
    <source>
        <strain evidence="10">SH9</strain>
    </source>
</reference>
<dbReference type="InterPro" id="IPR036380">
    <property type="entry name" value="Isochorismatase-like_sf"/>
</dbReference>
<evidence type="ECO:0000256" key="4">
    <source>
        <dbReference type="ARBA" id="ARBA00022801"/>
    </source>
</evidence>
<keyword evidence="4" id="KW-0378">Hydrolase</keyword>
<evidence type="ECO:0000256" key="2">
    <source>
        <dbReference type="ARBA" id="ARBA00022642"/>
    </source>
</evidence>
<keyword evidence="10" id="KW-1185">Reference proteome</keyword>
<proteinExistence type="inferred from homology"/>
<protein>
    <recommendedName>
        <fullName evidence="6">nicotinamidase</fullName>
        <ecNumber evidence="6">3.5.1.19</ecNumber>
    </recommendedName>
    <alternativeName>
        <fullName evidence="7">Nicotinamide deamidase</fullName>
    </alternativeName>
</protein>
<sequence>MQPNLSSEDALLLVDVQSDFCPGGALPVPDGDAVIPSANRWIEQAAAAGAPVIASVDWHPAQHPSFAAQGGPWPRHCVQGTAGAALHPGLRLPPDAVLVAKGTRLDRDQYSAFDDTGLASFLRKRGVRRLWVGGLAEDVCVRASALDGAAEGFEVRLLTEATRALSPEGQAAARAEMRQAGVTLVGG</sequence>
<dbReference type="Proteomes" id="UP000239772">
    <property type="component" value="Unassembled WGS sequence"/>
</dbReference>
<dbReference type="OrthoDB" id="9791276at2"/>